<proteinExistence type="inferred from homology"/>
<dbReference type="GO" id="GO:0015658">
    <property type="term" value="F:branched-chain amino acid transmembrane transporter activity"/>
    <property type="evidence" value="ECO:0007669"/>
    <property type="project" value="TreeGrafter"/>
</dbReference>
<evidence type="ECO:0000256" key="2">
    <source>
        <dbReference type="ARBA" id="ARBA00022448"/>
    </source>
</evidence>
<feature type="domain" description="ABC transporter" evidence="6">
    <location>
        <begin position="5"/>
        <end position="236"/>
    </location>
</feature>
<dbReference type="Pfam" id="PF00005">
    <property type="entry name" value="ABC_tran"/>
    <property type="match status" value="1"/>
</dbReference>
<keyword evidence="5" id="KW-0029">Amino-acid transport</keyword>
<dbReference type="SUPFAM" id="SSF52540">
    <property type="entry name" value="P-loop containing nucleoside triphosphate hydrolases"/>
    <property type="match status" value="1"/>
</dbReference>
<evidence type="ECO:0000256" key="5">
    <source>
        <dbReference type="ARBA" id="ARBA00022970"/>
    </source>
</evidence>
<reference evidence="7" key="2">
    <citation type="submission" date="2021-01" db="EMBL/GenBank/DDBJ databases">
        <authorList>
            <person name="Mieszkin S."/>
            <person name="Pouder E."/>
            <person name="Alain K."/>
        </authorList>
    </citation>
    <scope>NUCLEOTIDE SEQUENCE</scope>
    <source>
        <strain evidence="7">HW T2.11</strain>
    </source>
</reference>
<dbReference type="EMBL" id="JAESVB010000022">
    <property type="protein sequence ID" value="MCB8878061.1"/>
    <property type="molecule type" value="Genomic_DNA"/>
</dbReference>
<dbReference type="InterPro" id="IPR003593">
    <property type="entry name" value="AAA+_ATPase"/>
</dbReference>
<keyword evidence="8" id="KW-1185">Reference proteome</keyword>
<dbReference type="InterPro" id="IPR003439">
    <property type="entry name" value="ABC_transporter-like_ATP-bd"/>
</dbReference>
<evidence type="ECO:0000313" key="7">
    <source>
        <dbReference type="EMBL" id="MCB8878061.1"/>
    </source>
</evidence>
<gene>
    <name evidence="7" type="ORF">ASILVAE211_22930</name>
</gene>
<evidence type="ECO:0000256" key="3">
    <source>
        <dbReference type="ARBA" id="ARBA00022741"/>
    </source>
</evidence>
<dbReference type="PROSITE" id="PS00211">
    <property type="entry name" value="ABC_TRANSPORTER_1"/>
    <property type="match status" value="1"/>
</dbReference>
<protein>
    <submittedName>
        <fullName evidence="7">ATP-binding cassette domain-containing protein</fullName>
    </submittedName>
</protein>
<evidence type="ECO:0000256" key="1">
    <source>
        <dbReference type="ARBA" id="ARBA00005417"/>
    </source>
</evidence>
<dbReference type="PANTHER" id="PTHR43820">
    <property type="entry name" value="HIGH-AFFINITY BRANCHED-CHAIN AMINO ACID TRANSPORT ATP-BINDING PROTEIN LIVF"/>
    <property type="match status" value="1"/>
</dbReference>
<keyword evidence="4 7" id="KW-0067">ATP-binding</keyword>
<dbReference type="AlphaFoldDB" id="A0A963YVU0"/>
<dbReference type="GO" id="GO:0016887">
    <property type="term" value="F:ATP hydrolysis activity"/>
    <property type="evidence" value="ECO:0007669"/>
    <property type="project" value="InterPro"/>
</dbReference>
<comment type="caution">
    <text evidence="7">The sequence shown here is derived from an EMBL/GenBank/DDBJ whole genome shotgun (WGS) entry which is preliminary data.</text>
</comment>
<keyword evidence="3" id="KW-0547">Nucleotide-binding</keyword>
<dbReference type="RefSeq" id="WP_227323702.1">
    <property type="nucleotide sequence ID" value="NZ_JAESVB010000022.1"/>
</dbReference>
<dbReference type="InterPro" id="IPR027417">
    <property type="entry name" value="P-loop_NTPase"/>
</dbReference>
<dbReference type="InterPro" id="IPR017871">
    <property type="entry name" value="ABC_transporter-like_CS"/>
</dbReference>
<dbReference type="PROSITE" id="PS50893">
    <property type="entry name" value="ABC_TRANSPORTER_2"/>
    <property type="match status" value="1"/>
</dbReference>
<evidence type="ECO:0000256" key="4">
    <source>
        <dbReference type="ARBA" id="ARBA00022840"/>
    </source>
</evidence>
<dbReference type="InterPro" id="IPR052156">
    <property type="entry name" value="BCAA_Transport_ATP-bd_LivF"/>
</dbReference>
<dbReference type="GO" id="GO:0015807">
    <property type="term" value="P:L-amino acid transport"/>
    <property type="evidence" value="ECO:0007669"/>
    <property type="project" value="TreeGrafter"/>
</dbReference>
<accession>A0A963YVU0</accession>
<reference evidence="7" key="1">
    <citation type="journal article" date="2021" name="Microorganisms">
        <title>Acidisoma silvae sp. nov. and Acidisomacellulosilytica sp. nov., Two Acidophilic Bacteria Isolated from Decaying Wood, Hydrolyzing Cellulose and Producing Poly-3-hydroxybutyrate.</title>
        <authorList>
            <person name="Mieszkin S."/>
            <person name="Pouder E."/>
            <person name="Uroz S."/>
            <person name="Simon-Colin C."/>
            <person name="Alain K."/>
        </authorList>
    </citation>
    <scope>NUCLEOTIDE SEQUENCE</scope>
    <source>
        <strain evidence="7">HW T2.11</strain>
    </source>
</reference>
<dbReference type="Gene3D" id="3.40.50.300">
    <property type="entry name" value="P-loop containing nucleotide triphosphate hydrolases"/>
    <property type="match status" value="1"/>
</dbReference>
<keyword evidence="2" id="KW-0813">Transport</keyword>
<comment type="similarity">
    <text evidence="1">Belongs to the ABC transporter superfamily.</text>
</comment>
<sequence>MTAALRFESVTAGYGPITVLDEASLAMGPDEVLVVLGANGSGKSTVLKTAIGLTRLSAGRIMLGECDISVLSPHRRAEAGMGYVPQTRNVFADLSVNDNLRMGGFLHAAGLTRDMEQVFDLFPRLRERRRERAGDLSGGERRMLSIGLTLLLRPRMLLLDEPSSDLSPAMITAVFDAIRQIRVETRIPVLLVEQNLQAGLSLADRVCVMVRGRVALEQAAQELNREQLHALFLEGGVRLS</sequence>
<name>A0A963YVU0_9PROT</name>
<organism evidence="7 8">
    <name type="scientific">Acidisoma silvae</name>
    <dbReference type="NCBI Taxonomy" id="2802396"/>
    <lineage>
        <taxon>Bacteria</taxon>
        <taxon>Pseudomonadati</taxon>
        <taxon>Pseudomonadota</taxon>
        <taxon>Alphaproteobacteria</taxon>
        <taxon>Acetobacterales</taxon>
        <taxon>Acidocellaceae</taxon>
        <taxon>Acidisoma</taxon>
    </lineage>
</organism>
<evidence type="ECO:0000313" key="8">
    <source>
        <dbReference type="Proteomes" id="UP000708298"/>
    </source>
</evidence>
<dbReference type="Proteomes" id="UP000708298">
    <property type="component" value="Unassembled WGS sequence"/>
</dbReference>
<evidence type="ECO:0000259" key="6">
    <source>
        <dbReference type="PROSITE" id="PS50893"/>
    </source>
</evidence>
<dbReference type="PANTHER" id="PTHR43820:SF4">
    <property type="entry name" value="HIGH-AFFINITY BRANCHED-CHAIN AMINO ACID TRANSPORT ATP-BINDING PROTEIN LIVF"/>
    <property type="match status" value="1"/>
</dbReference>
<dbReference type="SMART" id="SM00382">
    <property type="entry name" value="AAA"/>
    <property type="match status" value="1"/>
</dbReference>
<dbReference type="GO" id="GO:0005524">
    <property type="term" value="F:ATP binding"/>
    <property type="evidence" value="ECO:0007669"/>
    <property type="project" value="UniProtKB-KW"/>
</dbReference>